<dbReference type="GO" id="GO:0003676">
    <property type="term" value="F:nucleic acid binding"/>
    <property type="evidence" value="ECO:0007669"/>
    <property type="project" value="InterPro"/>
</dbReference>
<dbReference type="RefSeq" id="WP_050740781.1">
    <property type="nucleotide sequence ID" value="NZ_LGYO01000033.1"/>
</dbReference>
<dbReference type="NCBIfam" id="TIGR00095">
    <property type="entry name" value="16S rRNA (guanine(966)-N(2))-methyltransferase RsmD"/>
    <property type="match status" value="1"/>
</dbReference>
<dbReference type="PANTHER" id="PTHR43542">
    <property type="entry name" value="METHYLTRANSFERASE"/>
    <property type="match status" value="1"/>
</dbReference>
<evidence type="ECO:0000256" key="1">
    <source>
        <dbReference type="ARBA" id="ARBA00022603"/>
    </source>
</evidence>
<name>A0A0L6TYL4_9FIRM</name>
<dbReference type="EMBL" id="LGYO01000033">
    <property type="protein sequence ID" value="KNZ41187.1"/>
    <property type="molecule type" value="Genomic_DNA"/>
</dbReference>
<dbReference type="GO" id="GO:0031167">
    <property type="term" value="P:rRNA methylation"/>
    <property type="evidence" value="ECO:0007669"/>
    <property type="project" value="InterPro"/>
</dbReference>
<keyword evidence="1 3" id="KW-0489">Methyltransferase</keyword>
<sequence>MRVIAGEKRGKILVGISGDKIRPTTDKIKGAIFSSIQADLRNAKVFVDLFGGSGAMGIEALSRGVEMAYFFDSSRESIEIIKKNVALTGYESRVKIIQTTAIKGIEMFHQNKAVCDIIFMDPPYIQGDSFGELLEMISEKEILSENGKVVIESEKSVIMPLEKNNLVCYKTKKYGNSKISYFCREKNEFKNSSLSGEF</sequence>
<proteinExistence type="predicted"/>
<protein>
    <submittedName>
        <fullName evidence="3">Methyltransferase</fullName>
    </submittedName>
</protein>
<evidence type="ECO:0000313" key="3">
    <source>
        <dbReference type="EMBL" id="KNZ41187.1"/>
    </source>
</evidence>
<dbReference type="PATRIC" id="fig|52689.4.peg.1911"/>
<accession>A0A0L6TYL4</accession>
<dbReference type="STRING" id="52689.AKG39_12735"/>
<dbReference type="AlphaFoldDB" id="A0A0L6TYL4"/>
<evidence type="ECO:0000313" key="4">
    <source>
        <dbReference type="Proteomes" id="UP000036873"/>
    </source>
</evidence>
<gene>
    <name evidence="3" type="ORF">AKG39_12735</name>
</gene>
<dbReference type="CDD" id="cd02440">
    <property type="entry name" value="AdoMet_MTases"/>
    <property type="match status" value="1"/>
</dbReference>
<dbReference type="Proteomes" id="UP000036873">
    <property type="component" value="Unassembled WGS sequence"/>
</dbReference>
<reference evidence="4" key="1">
    <citation type="submission" date="2015-07" db="EMBL/GenBank/DDBJ databases">
        <title>Draft genome sequence of Acetobacterium bakii DSM 8293, a potential psychrophilic chemical producer through syngas fermentation.</title>
        <authorList>
            <person name="Song Y."/>
            <person name="Hwang S."/>
            <person name="Cho B.-K."/>
        </authorList>
    </citation>
    <scope>NUCLEOTIDE SEQUENCE [LARGE SCALE GENOMIC DNA]</scope>
    <source>
        <strain evidence="4">DSM 8239</strain>
    </source>
</reference>
<evidence type="ECO:0000256" key="2">
    <source>
        <dbReference type="ARBA" id="ARBA00022679"/>
    </source>
</evidence>
<comment type="caution">
    <text evidence="3">The sequence shown here is derived from an EMBL/GenBank/DDBJ whole genome shotgun (WGS) entry which is preliminary data.</text>
</comment>
<dbReference type="InterPro" id="IPR002052">
    <property type="entry name" value="DNA_methylase_N6_adenine_CS"/>
</dbReference>
<dbReference type="Pfam" id="PF03602">
    <property type="entry name" value="Cons_hypoth95"/>
    <property type="match status" value="1"/>
</dbReference>
<dbReference type="PIRSF" id="PIRSF004553">
    <property type="entry name" value="CHP00095"/>
    <property type="match status" value="1"/>
</dbReference>
<keyword evidence="2 3" id="KW-0808">Transferase</keyword>
<dbReference type="SUPFAM" id="SSF53335">
    <property type="entry name" value="S-adenosyl-L-methionine-dependent methyltransferases"/>
    <property type="match status" value="1"/>
</dbReference>
<dbReference type="OrthoDB" id="9803017at2"/>
<dbReference type="GO" id="GO:0008168">
    <property type="term" value="F:methyltransferase activity"/>
    <property type="evidence" value="ECO:0007669"/>
    <property type="project" value="UniProtKB-KW"/>
</dbReference>
<dbReference type="PROSITE" id="PS00092">
    <property type="entry name" value="N6_MTASE"/>
    <property type="match status" value="1"/>
</dbReference>
<dbReference type="PANTHER" id="PTHR43542:SF1">
    <property type="entry name" value="METHYLTRANSFERASE"/>
    <property type="match status" value="1"/>
</dbReference>
<organism evidence="3 4">
    <name type="scientific">Acetobacterium bakii</name>
    <dbReference type="NCBI Taxonomy" id="52689"/>
    <lineage>
        <taxon>Bacteria</taxon>
        <taxon>Bacillati</taxon>
        <taxon>Bacillota</taxon>
        <taxon>Clostridia</taxon>
        <taxon>Eubacteriales</taxon>
        <taxon>Eubacteriaceae</taxon>
        <taxon>Acetobacterium</taxon>
    </lineage>
</organism>
<dbReference type="Gene3D" id="3.40.50.150">
    <property type="entry name" value="Vaccinia Virus protein VP39"/>
    <property type="match status" value="1"/>
</dbReference>
<dbReference type="InterPro" id="IPR029063">
    <property type="entry name" value="SAM-dependent_MTases_sf"/>
</dbReference>
<keyword evidence="4" id="KW-1185">Reference proteome</keyword>
<dbReference type="InterPro" id="IPR004398">
    <property type="entry name" value="RNA_MeTrfase_RsmD"/>
</dbReference>